<comment type="caution">
    <text evidence="10">The sequence shown here is derived from an EMBL/GenBank/DDBJ whole genome shotgun (WGS) entry which is preliminary data.</text>
</comment>
<evidence type="ECO:0000313" key="11">
    <source>
        <dbReference type="Proteomes" id="UP001642540"/>
    </source>
</evidence>
<feature type="compositionally biased region" description="Acidic residues" evidence="7">
    <location>
        <begin position="359"/>
        <end position="368"/>
    </location>
</feature>
<dbReference type="Gene3D" id="3.40.50.10190">
    <property type="entry name" value="BRCT domain"/>
    <property type="match status" value="1"/>
</dbReference>
<dbReference type="PROSITE" id="PS50172">
    <property type="entry name" value="BRCT"/>
    <property type="match status" value="1"/>
</dbReference>
<comment type="catalytic activity">
    <reaction evidence="4 6">
        <text>O-phospho-L-seryl-[protein] + H2O = L-seryl-[protein] + phosphate</text>
        <dbReference type="Rhea" id="RHEA:20629"/>
        <dbReference type="Rhea" id="RHEA-COMP:9863"/>
        <dbReference type="Rhea" id="RHEA-COMP:11604"/>
        <dbReference type="ChEBI" id="CHEBI:15377"/>
        <dbReference type="ChEBI" id="CHEBI:29999"/>
        <dbReference type="ChEBI" id="CHEBI:43474"/>
        <dbReference type="ChEBI" id="CHEBI:83421"/>
        <dbReference type="EC" id="3.1.3.16"/>
    </reaction>
</comment>
<feature type="compositionally biased region" description="Basic and acidic residues" evidence="7">
    <location>
        <begin position="299"/>
        <end position="318"/>
    </location>
</feature>
<dbReference type="PANTHER" id="PTHR23081">
    <property type="entry name" value="RNA POLYMERASE II CTD PHOSPHATASE"/>
    <property type="match status" value="1"/>
</dbReference>
<dbReference type="EMBL" id="CAXLJM020000004">
    <property type="protein sequence ID" value="CAL8070201.1"/>
    <property type="molecule type" value="Genomic_DNA"/>
</dbReference>
<comment type="function">
    <text evidence="6">This promotes the activity of RNA polymerase II.</text>
</comment>
<dbReference type="InterPro" id="IPR004274">
    <property type="entry name" value="FCP1_dom"/>
</dbReference>
<feature type="compositionally biased region" description="Basic and acidic residues" evidence="7">
    <location>
        <begin position="405"/>
        <end position="417"/>
    </location>
</feature>
<protein>
    <recommendedName>
        <fullName evidence="6">RNA polymerase II subunit A C-terminal domain phosphatase</fullName>
        <ecNumber evidence="6">3.1.3.16</ecNumber>
    </recommendedName>
</protein>
<keyword evidence="11" id="KW-1185">Reference proteome</keyword>
<dbReference type="EC" id="3.1.3.16" evidence="6"/>
<evidence type="ECO:0000259" key="9">
    <source>
        <dbReference type="PROSITE" id="PS50969"/>
    </source>
</evidence>
<dbReference type="CDD" id="cd07521">
    <property type="entry name" value="HAD_FCP1-like"/>
    <property type="match status" value="1"/>
</dbReference>
<name>A0ABP1PKN9_9HEXA</name>
<proteinExistence type="predicted"/>
<feature type="region of interest" description="Disordered" evidence="7">
    <location>
        <begin position="706"/>
        <end position="764"/>
    </location>
</feature>
<evidence type="ECO:0000256" key="7">
    <source>
        <dbReference type="SAM" id="MobiDB-lite"/>
    </source>
</evidence>
<keyword evidence="2 6" id="KW-0378">Hydrolase</keyword>
<dbReference type="PANTHER" id="PTHR23081:SF36">
    <property type="entry name" value="RNA POLYMERASE II SUBUNIT A C-TERMINAL DOMAIN PHOSPHATASE"/>
    <property type="match status" value="1"/>
</dbReference>
<feature type="region of interest" description="Disordered" evidence="7">
    <location>
        <begin position="294"/>
        <end position="523"/>
    </location>
</feature>
<evidence type="ECO:0000313" key="10">
    <source>
        <dbReference type="EMBL" id="CAL8070201.1"/>
    </source>
</evidence>
<feature type="domain" description="FCP1 homology" evidence="9">
    <location>
        <begin position="141"/>
        <end position="305"/>
    </location>
</feature>
<organism evidence="10 11">
    <name type="scientific">Orchesella dallaii</name>
    <dbReference type="NCBI Taxonomy" id="48710"/>
    <lineage>
        <taxon>Eukaryota</taxon>
        <taxon>Metazoa</taxon>
        <taxon>Ecdysozoa</taxon>
        <taxon>Arthropoda</taxon>
        <taxon>Hexapoda</taxon>
        <taxon>Collembola</taxon>
        <taxon>Entomobryomorpha</taxon>
        <taxon>Entomobryoidea</taxon>
        <taxon>Orchesellidae</taxon>
        <taxon>Orchesellinae</taxon>
        <taxon>Orchesella</taxon>
    </lineage>
</organism>
<feature type="compositionally biased region" description="Basic and acidic residues" evidence="7">
    <location>
        <begin position="344"/>
        <end position="354"/>
    </location>
</feature>
<sequence>MELNYNFDKPAVVKDWNKSVREGTFIPVGHVILTYEEIEATGASGSVGKLQRFKANKAGIVEKLLVPKGEVIKRGTPLLLLGPCKHPTVMKDMCAECGMDLRKLDEPKQQASVSMVHSVPELRVSMEQAQKLGKVDEDRLLDKRKLVLLVDLDQTLIHTTNDNVPNNLKDVFHFQLWGHGTVWYHTRIRPYTQQFLENISKLYELHICTFGTRQYAYAIAHHLDPSKKLFSDRILSRDECFSQNSKTANLKELFPRGDHMVCIIDDREDVWNFAPNLIHVKPYHFFRHTGDINAPPGLSKKDQDDKTGFQFEGDKVDSKSPSSSKESDTKSGLASSDTNDAEASLEKLNVREVATDLNLSEDDESDNIDTEKDDVAVDADMEESNDDELLKAKLAVNTTTNNVEDASKPAQEKKGEEEIGNVSNDTAVVEKANSETTPSKIPEMPAGEEVEKMNSETTPSKIPEMPAEEEVEKKNSETTPSKIPEMPAEEEVEEPSAVPEKIEEDGDTNPEKLVSTDENNTDQLEKNIIKSTDTETDGGSSASKVIEVEDPDDYLLYLEQILKSIHDAFYSLYDDMGKRKETSVPDVKIAIPYVRKKVLKNFSIVFSGVVPTHVPLTSSKAYQIAIHLGAHVSEKIIPPNKPGSSSSMSIETPTTHVVAARMGTAKVNEARRYKGMHIVTPEWLWTCAERWEHVEEKLFRLDKAKSVRRNPPAHCSSPDFRREKFEPIGPIDGPDEQQPSTSKGPKPGVRKERTPSGRFMDSINPLLSFSADEIDTMAHEVDDIINESASSSSDDEEEIQKEKERAARRRSSRSLSGQDRQNVLEDPSTSEMTKESMSSSSSSSGSSNEDNDSAFGLTSECHRKRKRYQKTETETEDEPISAKFRRGEPLPSDIDSLNLMNSSSDDDAGDDGNGNEEDEWMAQALERELDDNSQSQEGFNMR</sequence>
<feature type="compositionally biased region" description="Low complexity" evidence="7">
    <location>
        <begin position="829"/>
        <end position="848"/>
    </location>
</feature>
<comment type="catalytic activity">
    <reaction evidence="5 6">
        <text>O-phospho-L-threonyl-[protein] + H2O = L-threonyl-[protein] + phosphate</text>
        <dbReference type="Rhea" id="RHEA:47004"/>
        <dbReference type="Rhea" id="RHEA-COMP:11060"/>
        <dbReference type="Rhea" id="RHEA-COMP:11605"/>
        <dbReference type="ChEBI" id="CHEBI:15377"/>
        <dbReference type="ChEBI" id="CHEBI:30013"/>
        <dbReference type="ChEBI" id="CHEBI:43474"/>
        <dbReference type="ChEBI" id="CHEBI:61977"/>
        <dbReference type="EC" id="3.1.3.16"/>
    </reaction>
</comment>
<dbReference type="SUPFAM" id="SSF56784">
    <property type="entry name" value="HAD-like"/>
    <property type="match status" value="1"/>
</dbReference>
<dbReference type="InterPro" id="IPR039189">
    <property type="entry name" value="Fcp1"/>
</dbReference>
<feature type="compositionally biased region" description="Polar residues" evidence="7">
    <location>
        <begin position="932"/>
        <end position="942"/>
    </location>
</feature>
<comment type="subcellular location">
    <subcellularLocation>
        <location evidence="1 6">Nucleus</location>
    </subcellularLocation>
</comment>
<dbReference type="SMART" id="SM00577">
    <property type="entry name" value="CPDc"/>
    <property type="match status" value="1"/>
</dbReference>
<dbReference type="Gene3D" id="3.40.50.1000">
    <property type="entry name" value="HAD superfamily/HAD-like"/>
    <property type="match status" value="1"/>
</dbReference>
<dbReference type="InterPro" id="IPR001357">
    <property type="entry name" value="BRCT_dom"/>
</dbReference>
<evidence type="ECO:0000256" key="1">
    <source>
        <dbReference type="ARBA" id="ARBA00004123"/>
    </source>
</evidence>
<dbReference type="Proteomes" id="UP001642540">
    <property type="component" value="Unassembled WGS sequence"/>
</dbReference>
<feature type="compositionally biased region" description="Acidic residues" evidence="7">
    <location>
        <begin position="376"/>
        <end position="387"/>
    </location>
</feature>
<evidence type="ECO:0000259" key="8">
    <source>
        <dbReference type="PROSITE" id="PS50172"/>
    </source>
</evidence>
<dbReference type="Gene3D" id="1.10.287.10">
    <property type="entry name" value="S15/NS1, RNA-binding"/>
    <property type="match status" value="1"/>
</dbReference>
<feature type="domain" description="BRCT" evidence="8">
    <location>
        <begin position="594"/>
        <end position="701"/>
    </location>
</feature>
<dbReference type="InterPro" id="IPR036420">
    <property type="entry name" value="BRCT_dom_sf"/>
</dbReference>
<gene>
    <name evidence="10" type="ORF">ODALV1_LOCUS1124</name>
</gene>
<dbReference type="Pfam" id="PF03031">
    <property type="entry name" value="NIF"/>
    <property type="match status" value="1"/>
</dbReference>
<accession>A0ABP1PKN9</accession>
<feature type="compositionally biased region" description="Acidic residues" evidence="7">
    <location>
        <begin position="904"/>
        <end position="920"/>
    </location>
</feature>
<keyword evidence="3 6" id="KW-0539">Nucleus</keyword>
<dbReference type="InterPro" id="IPR036412">
    <property type="entry name" value="HAD-like_sf"/>
</dbReference>
<dbReference type="InterPro" id="IPR011947">
    <property type="entry name" value="FCP1_euk"/>
</dbReference>
<dbReference type="PROSITE" id="PS50969">
    <property type="entry name" value="FCP1"/>
    <property type="match status" value="1"/>
</dbReference>
<evidence type="ECO:0000256" key="5">
    <source>
        <dbReference type="ARBA" id="ARBA00048336"/>
    </source>
</evidence>
<feature type="compositionally biased region" description="Low complexity" evidence="7">
    <location>
        <begin position="892"/>
        <end position="903"/>
    </location>
</feature>
<dbReference type="SUPFAM" id="SSF52113">
    <property type="entry name" value="BRCT domain"/>
    <property type="match status" value="1"/>
</dbReference>
<dbReference type="NCBIfam" id="TIGR02250">
    <property type="entry name" value="FCP1_euk"/>
    <property type="match status" value="1"/>
</dbReference>
<feature type="region of interest" description="Disordered" evidence="7">
    <location>
        <begin position="784"/>
        <end position="942"/>
    </location>
</feature>
<evidence type="ECO:0000256" key="3">
    <source>
        <dbReference type="ARBA" id="ARBA00023242"/>
    </source>
</evidence>
<dbReference type="CDD" id="cd17729">
    <property type="entry name" value="BRCT_CTDP1"/>
    <property type="match status" value="1"/>
</dbReference>
<dbReference type="InterPro" id="IPR023214">
    <property type="entry name" value="HAD_sf"/>
</dbReference>
<evidence type="ECO:0000256" key="4">
    <source>
        <dbReference type="ARBA" id="ARBA00047761"/>
    </source>
</evidence>
<evidence type="ECO:0000256" key="2">
    <source>
        <dbReference type="ARBA" id="ARBA00022801"/>
    </source>
</evidence>
<evidence type="ECO:0000256" key="6">
    <source>
        <dbReference type="RuleBase" id="RU366066"/>
    </source>
</evidence>
<dbReference type="SMART" id="SM00292">
    <property type="entry name" value="BRCT"/>
    <property type="match status" value="1"/>
</dbReference>
<reference evidence="10 11" key="1">
    <citation type="submission" date="2024-08" db="EMBL/GenBank/DDBJ databases">
        <authorList>
            <person name="Cucini C."/>
            <person name="Frati F."/>
        </authorList>
    </citation>
    <scope>NUCLEOTIDE SEQUENCE [LARGE SCALE GENOMIC DNA]</scope>
</reference>